<evidence type="ECO:0000256" key="7">
    <source>
        <dbReference type="ARBA" id="ARBA00022737"/>
    </source>
</evidence>
<dbReference type="InterPro" id="IPR002939">
    <property type="entry name" value="DnaJ_C"/>
</dbReference>
<dbReference type="Gene3D" id="2.60.260.20">
    <property type="entry name" value="Urease metallochaperone UreE, N-terminal domain"/>
    <property type="match status" value="2"/>
</dbReference>
<evidence type="ECO:0000256" key="5">
    <source>
        <dbReference type="ARBA" id="ARBA00022705"/>
    </source>
</evidence>
<evidence type="ECO:0000313" key="14">
    <source>
        <dbReference type="Proteomes" id="UP000568877"/>
    </source>
</evidence>
<dbReference type="Pfam" id="PF01556">
    <property type="entry name" value="DnaJ_C"/>
    <property type="match status" value="1"/>
</dbReference>
<gene>
    <name evidence="13" type="ORF">HKBW3S42_02398</name>
</gene>
<dbReference type="SUPFAM" id="SSF49493">
    <property type="entry name" value="HSP40/DnaJ peptide-binding domain"/>
    <property type="match status" value="2"/>
</dbReference>
<evidence type="ECO:0000256" key="8">
    <source>
        <dbReference type="ARBA" id="ARBA00022771"/>
    </source>
</evidence>
<dbReference type="GO" id="GO:0005737">
    <property type="term" value="C:cytoplasm"/>
    <property type="evidence" value="ECO:0007669"/>
    <property type="project" value="UniProtKB-SubCell"/>
</dbReference>
<reference evidence="13 14" key="1">
    <citation type="journal article" date="2020" name="Front. Microbiol.">
        <title>Single-cell genomics of novel Actinobacteria with the Wood-Ljungdahl pathway discovered in a serpentinizing system.</title>
        <authorList>
            <person name="Merino N."/>
            <person name="Kawai M."/>
            <person name="Boyd E.S."/>
            <person name="Colman D.R."/>
            <person name="McGlynn S.E."/>
            <person name="Nealson K.H."/>
            <person name="Kurokawa K."/>
            <person name="Hongoh Y."/>
        </authorList>
    </citation>
    <scope>NUCLEOTIDE SEQUENCE [LARGE SCALE GENOMIC DNA]</scope>
    <source>
        <strain evidence="13 14">S42</strain>
    </source>
</reference>
<keyword evidence="10" id="KW-0346">Stress response</keyword>
<keyword evidence="5" id="KW-0235">DNA replication</keyword>
<feature type="non-terminal residue" evidence="13">
    <location>
        <position position="1"/>
    </location>
</feature>
<name>A0A6V8PP72_9ACTN</name>
<evidence type="ECO:0000256" key="1">
    <source>
        <dbReference type="ARBA" id="ARBA00001947"/>
    </source>
</evidence>
<dbReference type="GO" id="GO:0042026">
    <property type="term" value="P:protein refolding"/>
    <property type="evidence" value="ECO:0007669"/>
    <property type="project" value="TreeGrafter"/>
</dbReference>
<keyword evidence="11" id="KW-0143">Chaperone</keyword>
<comment type="caution">
    <text evidence="13">The sequence shown here is derived from an EMBL/GenBank/DDBJ whole genome shotgun (WGS) entry which is preliminary data.</text>
</comment>
<sequence length="173" mass="19007">GKQGKGNGRSKKYRKINVRMPAGVDTDSKLRMSGEGELGLYGGPPGDLYIFLSVEEHEFFKREGMTLYCKAPVSFPQAALGAEIEVPTIDGITKLKIPAGTPSGRSFNLKGKGMPKLGSHQRGDQIVIVNIEVPKHLTQRQKEILEEFAKINGDEVSKSFKEKLKDLFAGTKM</sequence>
<evidence type="ECO:0000313" key="13">
    <source>
        <dbReference type="EMBL" id="GFP34058.1"/>
    </source>
</evidence>
<protein>
    <submittedName>
        <fullName evidence="13">Molecular chaperone DnaJ</fullName>
    </submittedName>
</protein>
<evidence type="ECO:0000259" key="12">
    <source>
        <dbReference type="Pfam" id="PF01556"/>
    </source>
</evidence>
<proteinExistence type="predicted"/>
<dbReference type="PANTHER" id="PTHR43096">
    <property type="entry name" value="DNAJ HOMOLOG 1, MITOCHONDRIAL-RELATED"/>
    <property type="match status" value="1"/>
</dbReference>
<feature type="domain" description="Chaperone DnaJ C-terminal" evidence="12">
    <location>
        <begin position="12"/>
        <end position="134"/>
    </location>
</feature>
<accession>A0A6V8PP72</accession>
<dbReference type="FunFam" id="2.60.260.20:FF:000004">
    <property type="entry name" value="Molecular chaperone DnaJ"/>
    <property type="match status" value="1"/>
</dbReference>
<dbReference type="GO" id="GO:0008270">
    <property type="term" value="F:zinc ion binding"/>
    <property type="evidence" value="ECO:0007669"/>
    <property type="project" value="UniProtKB-KW"/>
</dbReference>
<comment type="subcellular location">
    <subcellularLocation>
        <location evidence="2">Cytoplasm</location>
    </subcellularLocation>
</comment>
<evidence type="ECO:0000256" key="2">
    <source>
        <dbReference type="ARBA" id="ARBA00004496"/>
    </source>
</evidence>
<organism evidence="13 14">
    <name type="scientific">Candidatus Hakubella thermalkaliphila</name>
    <dbReference type="NCBI Taxonomy" id="2754717"/>
    <lineage>
        <taxon>Bacteria</taxon>
        <taxon>Bacillati</taxon>
        <taxon>Actinomycetota</taxon>
        <taxon>Actinomycetota incertae sedis</taxon>
        <taxon>Candidatus Hakubellales</taxon>
        <taxon>Candidatus Hakubellaceae</taxon>
        <taxon>Candidatus Hakubella</taxon>
    </lineage>
</organism>
<dbReference type="EMBL" id="BLSA01000918">
    <property type="protein sequence ID" value="GFP34058.1"/>
    <property type="molecule type" value="Genomic_DNA"/>
</dbReference>
<evidence type="ECO:0000256" key="10">
    <source>
        <dbReference type="ARBA" id="ARBA00023016"/>
    </source>
</evidence>
<comment type="cofactor">
    <cofactor evidence="1">
        <name>Zn(2+)</name>
        <dbReference type="ChEBI" id="CHEBI:29105"/>
    </cofactor>
</comment>
<dbReference type="GO" id="GO:0006260">
    <property type="term" value="P:DNA replication"/>
    <property type="evidence" value="ECO:0007669"/>
    <property type="project" value="UniProtKB-KW"/>
</dbReference>
<dbReference type="CDD" id="cd10747">
    <property type="entry name" value="DnaJ_C"/>
    <property type="match status" value="1"/>
</dbReference>
<dbReference type="InterPro" id="IPR008971">
    <property type="entry name" value="HSP40/DnaJ_pept-bd"/>
</dbReference>
<keyword evidence="7" id="KW-0677">Repeat</keyword>
<comment type="subunit">
    <text evidence="3">Homodimer.</text>
</comment>
<evidence type="ECO:0000256" key="6">
    <source>
        <dbReference type="ARBA" id="ARBA00022723"/>
    </source>
</evidence>
<evidence type="ECO:0000256" key="4">
    <source>
        <dbReference type="ARBA" id="ARBA00022490"/>
    </source>
</evidence>
<keyword evidence="9" id="KW-0862">Zinc</keyword>
<dbReference type="Proteomes" id="UP000568877">
    <property type="component" value="Unassembled WGS sequence"/>
</dbReference>
<dbReference type="PANTHER" id="PTHR43096:SF48">
    <property type="entry name" value="CHAPERONE PROTEIN DNAJ"/>
    <property type="match status" value="1"/>
</dbReference>
<evidence type="ECO:0000256" key="11">
    <source>
        <dbReference type="ARBA" id="ARBA00023186"/>
    </source>
</evidence>
<keyword evidence="6" id="KW-0479">Metal-binding</keyword>
<keyword evidence="8" id="KW-0863">Zinc-finger</keyword>
<dbReference type="GO" id="GO:0051082">
    <property type="term" value="F:unfolded protein binding"/>
    <property type="evidence" value="ECO:0007669"/>
    <property type="project" value="InterPro"/>
</dbReference>
<evidence type="ECO:0000256" key="3">
    <source>
        <dbReference type="ARBA" id="ARBA00011738"/>
    </source>
</evidence>
<dbReference type="AlphaFoldDB" id="A0A6V8PP72"/>
<keyword evidence="4" id="KW-0963">Cytoplasm</keyword>
<evidence type="ECO:0000256" key="9">
    <source>
        <dbReference type="ARBA" id="ARBA00022833"/>
    </source>
</evidence>